<reference evidence="2" key="1">
    <citation type="journal article" date="2023" name="Front. Plant Sci.">
        <title>Chromosomal-level genome assembly of Melastoma candidum provides insights into trichome evolution.</title>
        <authorList>
            <person name="Zhong Y."/>
            <person name="Wu W."/>
            <person name="Sun C."/>
            <person name="Zou P."/>
            <person name="Liu Y."/>
            <person name="Dai S."/>
            <person name="Zhou R."/>
        </authorList>
    </citation>
    <scope>NUCLEOTIDE SEQUENCE [LARGE SCALE GENOMIC DNA]</scope>
</reference>
<proteinExistence type="predicted"/>
<evidence type="ECO:0000313" key="2">
    <source>
        <dbReference type="Proteomes" id="UP001057402"/>
    </source>
</evidence>
<keyword evidence="2" id="KW-1185">Reference proteome</keyword>
<gene>
    <name evidence="1" type="ORF">MLD38_005912</name>
</gene>
<sequence length="66" mass="7346">MLDFLLPGIPTFQVIAQLTSRGPWRLIAIAGTWAVLLLSPCWKTMLNSLRSGPHAMLRHNIVIPPN</sequence>
<accession>A0ACB9RPX1</accession>
<protein>
    <submittedName>
        <fullName evidence="1">Uncharacterized protein</fullName>
    </submittedName>
</protein>
<evidence type="ECO:0000313" key="1">
    <source>
        <dbReference type="EMBL" id="KAI4379639.1"/>
    </source>
</evidence>
<dbReference type="Proteomes" id="UP001057402">
    <property type="component" value="Chromosome 3"/>
</dbReference>
<dbReference type="EMBL" id="CM042882">
    <property type="protein sequence ID" value="KAI4379639.1"/>
    <property type="molecule type" value="Genomic_DNA"/>
</dbReference>
<comment type="caution">
    <text evidence="1">The sequence shown here is derived from an EMBL/GenBank/DDBJ whole genome shotgun (WGS) entry which is preliminary data.</text>
</comment>
<name>A0ACB9RPX1_9MYRT</name>
<organism evidence="1 2">
    <name type="scientific">Melastoma candidum</name>
    <dbReference type="NCBI Taxonomy" id="119954"/>
    <lineage>
        <taxon>Eukaryota</taxon>
        <taxon>Viridiplantae</taxon>
        <taxon>Streptophyta</taxon>
        <taxon>Embryophyta</taxon>
        <taxon>Tracheophyta</taxon>
        <taxon>Spermatophyta</taxon>
        <taxon>Magnoliopsida</taxon>
        <taxon>eudicotyledons</taxon>
        <taxon>Gunneridae</taxon>
        <taxon>Pentapetalae</taxon>
        <taxon>rosids</taxon>
        <taxon>malvids</taxon>
        <taxon>Myrtales</taxon>
        <taxon>Melastomataceae</taxon>
        <taxon>Melastomatoideae</taxon>
        <taxon>Melastomateae</taxon>
        <taxon>Melastoma</taxon>
    </lineage>
</organism>